<accession>A0A135L386</accession>
<dbReference type="SUPFAM" id="SSF88946">
    <property type="entry name" value="Sigma2 domain of RNA polymerase sigma factors"/>
    <property type="match status" value="1"/>
</dbReference>
<evidence type="ECO:0000313" key="1">
    <source>
        <dbReference type="EMBL" id="KXG43323.1"/>
    </source>
</evidence>
<dbReference type="AlphaFoldDB" id="A0A135L386"/>
<dbReference type="InterPro" id="IPR013325">
    <property type="entry name" value="RNA_pol_sigma_r2"/>
</dbReference>
<comment type="caution">
    <text evidence="1">The sequence shown here is derived from an EMBL/GenBank/DDBJ whole genome shotgun (WGS) entry which is preliminary data.</text>
</comment>
<protein>
    <recommendedName>
        <fullName evidence="3">Helix-turn-helix conjugative transposon-like domain-containing protein</fullName>
    </recommendedName>
</protein>
<proteinExistence type="predicted"/>
<dbReference type="EMBL" id="LSKU01000001">
    <property type="protein sequence ID" value="KXG43323.1"/>
    <property type="molecule type" value="Genomic_DNA"/>
</dbReference>
<gene>
    <name evidence="1" type="ORF">U473_04310</name>
</gene>
<evidence type="ECO:0000313" key="2">
    <source>
        <dbReference type="Proteomes" id="UP000070352"/>
    </source>
</evidence>
<keyword evidence="2" id="KW-1185">Reference proteome</keyword>
<name>A0A135L386_9BACI</name>
<dbReference type="STRING" id="1413211.U473_04310"/>
<dbReference type="GO" id="GO:0006352">
    <property type="term" value="P:DNA-templated transcription initiation"/>
    <property type="evidence" value="ECO:0007669"/>
    <property type="project" value="InterPro"/>
</dbReference>
<dbReference type="OrthoDB" id="2453202at2"/>
<organism evidence="1 2">
    <name type="scientific">Tepidibacillus decaturensis</name>
    <dbReference type="NCBI Taxonomy" id="1413211"/>
    <lineage>
        <taxon>Bacteria</taxon>
        <taxon>Bacillati</taxon>
        <taxon>Bacillota</taxon>
        <taxon>Bacilli</taxon>
        <taxon>Bacillales</taxon>
        <taxon>Bacillaceae</taxon>
        <taxon>Tepidibacillus</taxon>
    </lineage>
</organism>
<dbReference type="GO" id="GO:0003700">
    <property type="term" value="F:DNA-binding transcription factor activity"/>
    <property type="evidence" value="ECO:0007669"/>
    <property type="project" value="InterPro"/>
</dbReference>
<dbReference type="RefSeq" id="WP_068723695.1">
    <property type="nucleotide sequence ID" value="NZ_LSKU01000001.1"/>
</dbReference>
<dbReference type="Gene3D" id="1.10.1740.10">
    <property type="match status" value="1"/>
</dbReference>
<evidence type="ECO:0008006" key="3">
    <source>
        <dbReference type="Google" id="ProtNLM"/>
    </source>
</evidence>
<dbReference type="Proteomes" id="UP000070352">
    <property type="component" value="Unassembled WGS sequence"/>
</dbReference>
<sequence>MSELYQLIREVQDGNDSSLIKFIHQLEPKVNRLLNQANYNDREDLRQELFLKIFLTAKKYKLDEVPDFEEFHRRIM</sequence>
<reference evidence="1 2" key="1">
    <citation type="submission" date="2016-02" db="EMBL/GenBank/DDBJ databases">
        <title>Draft Genome for Tepidibacillus decaturensis nov. sp. Strain Z9, an Anaerobic, Moderately Thermophilic and Heterotrophic Bacterium from Deep Subsurface of the Illinois Basin, USA.</title>
        <authorList>
            <person name="Dong Y."/>
            <person name="Chang J.Y."/>
            <person name="Sanford R."/>
            <person name="Fouke B.W."/>
        </authorList>
    </citation>
    <scope>NUCLEOTIDE SEQUENCE [LARGE SCALE GENOMIC DNA]</scope>
    <source>
        <strain evidence="1 2">Z9</strain>
    </source>
</reference>